<evidence type="ECO:0000313" key="2">
    <source>
        <dbReference type="EMBL" id="MBD2197386.1"/>
    </source>
</evidence>
<dbReference type="EMBL" id="JACJQH010000027">
    <property type="protein sequence ID" value="MBD2197386.1"/>
    <property type="molecule type" value="Genomic_DNA"/>
</dbReference>
<sequence>MLLSGTIFLDHNYAHGQVISDGTTNTIVNSGDNKFTILNGINQGNNLFHSFSNFSVPTGKTATFDLVNTPNITSIFSRVTGGNISQIDGLINTINSNNSVSLFLLNPAGIVFGANASLNIGGAFVGTTATSIKFADGVEFSAVNSATPPLLTMSVPVGLQLGANAGGIRTQGNSPANFLYGSPQIFKAETVALIGSDIDINQTYLTNPGGRVELWALRNTEVGLNNQAGLQLTSPAVADWGNILLRQSSYIQTNGLNGAAINIRGRGLTLQDGSQISSSTGTLGKGQGINIKTTEFVDLLGASAADQYPTSGLHTSVMGNQGRAGDITVETGRLRLANGAWIESTLSSPFDFISFNFIPSNDSRTGDINIKAADVEVTGYNRFPYAFLGSDLGLYFASAITTLISGGHSNENGKVTIDAQRVSLLDGGFISADLIGFYIPGFSESPTIGKSGDIVIRASEKLEISGVGVDGSNSAVISSIQPFTLGQAGNILINTAHLTLSKGGSVANDVTGSGQAGNIEIHAQDVEVSDPVINTFNQGVSGITVGLGKDAVGQGGTINLTADNLRVFNGGQITSSSLGQGSAGSVNLKVKNIDVQGTSQNIINGSYLPSAIAASSATSLAAGSINITSNNVGVKDNAVITVSNTGNGDAGNLNITANNLFLDNNASLRSEVNGGGQGNIYLNVNDVLLLRHGSKIITNALSASTGGNININVGSMVAVPTENSDISANAILGSGGNIQITTQGIFGLKFQAQPTTNSDITASSQFGLSGDVQVNTIGVDPNSGLVELPENVTDSSQQIASGCAANTGSTFVAIGRGGTPQNPTQELRSDRTWSDTRDLSAYQENGAVTAQIPPLPRTLVQATAWHRRTDGKIELVAAPSSANTQMQLSCAALSQS</sequence>
<dbReference type="InterPro" id="IPR008638">
    <property type="entry name" value="FhaB/CdiA-like_TPS"/>
</dbReference>
<dbReference type="SUPFAM" id="SSF51126">
    <property type="entry name" value="Pectin lyase-like"/>
    <property type="match status" value="2"/>
</dbReference>
<evidence type="ECO:0000313" key="3">
    <source>
        <dbReference type="Proteomes" id="UP000658514"/>
    </source>
</evidence>
<dbReference type="InterPro" id="IPR012334">
    <property type="entry name" value="Pectin_lyas_fold"/>
</dbReference>
<organism evidence="2 3">
    <name type="scientific">Calothrix parietina FACHB-288</name>
    <dbReference type="NCBI Taxonomy" id="2692896"/>
    <lineage>
        <taxon>Bacteria</taxon>
        <taxon>Bacillati</taxon>
        <taxon>Cyanobacteriota</taxon>
        <taxon>Cyanophyceae</taxon>
        <taxon>Nostocales</taxon>
        <taxon>Calotrichaceae</taxon>
        <taxon>Calothrix</taxon>
    </lineage>
</organism>
<dbReference type="Gene3D" id="2.160.20.10">
    <property type="entry name" value="Single-stranded right-handed beta-helix, Pectin lyase-like"/>
    <property type="match status" value="2"/>
</dbReference>
<proteinExistence type="predicted"/>
<comment type="caution">
    <text evidence="2">The sequence shown here is derived from an EMBL/GenBank/DDBJ whole genome shotgun (WGS) entry which is preliminary data.</text>
</comment>
<keyword evidence="3" id="KW-1185">Reference proteome</keyword>
<dbReference type="NCBIfam" id="TIGR01901">
    <property type="entry name" value="adhes_NPXG"/>
    <property type="match status" value="1"/>
</dbReference>
<dbReference type="Pfam" id="PF05860">
    <property type="entry name" value="TPS"/>
    <property type="match status" value="1"/>
</dbReference>
<accession>A0ABR8ABR5</accession>
<dbReference type="Proteomes" id="UP000658514">
    <property type="component" value="Unassembled WGS sequence"/>
</dbReference>
<protein>
    <submittedName>
        <fullName evidence="2">S-layer family protein</fullName>
    </submittedName>
</protein>
<feature type="domain" description="Filamentous haemagglutinin FhaB/tRNA nuclease CdiA-like TPS" evidence="1">
    <location>
        <begin position="19"/>
        <end position="135"/>
    </location>
</feature>
<gene>
    <name evidence="2" type="ORF">H6G24_18075</name>
</gene>
<name>A0ABR8ABR5_9CYAN</name>
<dbReference type="InterPro" id="IPR011050">
    <property type="entry name" value="Pectin_lyase_fold/virulence"/>
</dbReference>
<reference evidence="2 3" key="1">
    <citation type="journal article" date="2020" name="ISME J.">
        <title>Comparative genomics reveals insights into cyanobacterial evolution and habitat adaptation.</title>
        <authorList>
            <person name="Chen M.Y."/>
            <person name="Teng W.K."/>
            <person name="Zhao L."/>
            <person name="Hu C.X."/>
            <person name="Zhou Y.K."/>
            <person name="Han B.P."/>
            <person name="Song L.R."/>
            <person name="Shu W.S."/>
        </authorList>
    </citation>
    <scope>NUCLEOTIDE SEQUENCE [LARGE SCALE GENOMIC DNA]</scope>
    <source>
        <strain evidence="2 3">FACHB-288</strain>
    </source>
</reference>
<dbReference type="SMART" id="SM00912">
    <property type="entry name" value="Haemagg_act"/>
    <property type="match status" value="1"/>
</dbReference>
<evidence type="ECO:0000259" key="1">
    <source>
        <dbReference type="SMART" id="SM00912"/>
    </source>
</evidence>